<dbReference type="SMART" id="SM00652">
    <property type="entry name" value="eIF1a"/>
    <property type="match status" value="1"/>
</dbReference>
<dbReference type="Gene3D" id="2.40.50.140">
    <property type="entry name" value="Nucleic acid-binding proteins"/>
    <property type="match status" value="1"/>
</dbReference>
<dbReference type="PROSITE" id="PS50832">
    <property type="entry name" value="S1_IF1_TYPE"/>
    <property type="match status" value="1"/>
</dbReference>
<feature type="region of interest" description="Disordered" evidence="1">
    <location>
        <begin position="1"/>
        <end position="24"/>
    </location>
</feature>
<feature type="region of interest" description="Disordered" evidence="1">
    <location>
        <begin position="113"/>
        <end position="136"/>
    </location>
</feature>
<name>A0A6C0EMC1_9ZZZZ</name>
<dbReference type="AlphaFoldDB" id="A0A6C0EMC1"/>
<dbReference type="PANTHER" id="PTHR21668">
    <property type="entry name" value="EIF-1A"/>
    <property type="match status" value="1"/>
</dbReference>
<feature type="compositionally biased region" description="Basic and acidic residues" evidence="1">
    <location>
        <begin position="113"/>
        <end position="126"/>
    </location>
</feature>
<dbReference type="GO" id="GO:0003723">
    <property type="term" value="F:RNA binding"/>
    <property type="evidence" value="ECO:0007669"/>
    <property type="project" value="InterPro"/>
</dbReference>
<protein>
    <recommendedName>
        <fullName evidence="2">S1-like domain-containing protein</fullName>
    </recommendedName>
</protein>
<dbReference type="SUPFAM" id="SSF50249">
    <property type="entry name" value="Nucleic acid-binding proteins"/>
    <property type="match status" value="1"/>
</dbReference>
<dbReference type="EMBL" id="MN738879">
    <property type="protein sequence ID" value="QHT29603.1"/>
    <property type="molecule type" value="Genomic_DNA"/>
</dbReference>
<dbReference type="InterPro" id="IPR006196">
    <property type="entry name" value="RNA-binding_domain_S1_IF1"/>
</dbReference>
<feature type="domain" description="S1-like" evidence="2">
    <location>
        <begin position="16"/>
        <end position="96"/>
    </location>
</feature>
<evidence type="ECO:0000256" key="1">
    <source>
        <dbReference type="SAM" id="MobiDB-lite"/>
    </source>
</evidence>
<sequence>MPKGKGTKPKKVTTEPRKLLEKDPDNEEYAIVTKKLGDGRYRLKLNMREGETIGRLCGKMRRGKNKRQNWVDVDSVVLVGLREFQKSIVDIVHVYDPKEVRQLRKSGAFVEEARCPEEDEDQHGSEDYMGFDFDEI</sequence>
<proteinExistence type="predicted"/>
<evidence type="ECO:0000259" key="2">
    <source>
        <dbReference type="PROSITE" id="PS50832"/>
    </source>
</evidence>
<evidence type="ECO:0000313" key="3">
    <source>
        <dbReference type="EMBL" id="QHT29603.1"/>
    </source>
</evidence>
<organism evidence="3">
    <name type="scientific">viral metagenome</name>
    <dbReference type="NCBI Taxonomy" id="1070528"/>
    <lineage>
        <taxon>unclassified sequences</taxon>
        <taxon>metagenomes</taxon>
        <taxon>organismal metagenomes</taxon>
    </lineage>
</organism>
<feature type="compositionally biased region" description="Basic residues" evidence="1">
    <location>
        <begin position="1"/>
        <end position="11"/>
    </location>
</feature>
<feature type="compositionally biased region" description="Basic and acidic residues" evidence="1">
    <location>
        <begin position="12"/>
        <end position="23"/>
    </location>
</feature>
<accession>A0A6C0EMC1</accession>
<reference evidence="3" key="1">
    <citation type="journal article" date="2020" name="Nature">
        <title>Giant virus diversity and host interactions through global metagenomics.</title>
        <authorList>
            <person name="Schulz F."/>
            <person name="Roux S."/>
            <person name="Paez-Espino D."/>
            <person name="Jungbluth S."/>
            <person name="Walsh D.A."/>
            <person name="Denef V.J."/>
            <person name="McMahon K.D."/>
            <person name="Konstantinidis K.T."/>
            <person name="Eloe-Fadrosh E.A."/>
            <person name="Kyrpides N.C."/>
            <person name="Woyke T."/>
        </authorList>
    </citation>
    <scope>NUCLEOTIDE SEQUENCE</scope>
    <source>
        <strain evidence="3">GVMAG-M-3300005589-24</strain>
    </source>
</reference>
<dbReference type="GO" id="GO:0003743">
    <property type="term" value="F:translation initiation factor activity"/>
    <property type="evidence" value="ECO:0007669"/>
    <property type="project" value="InterPro"/>
</dbReference>
<dbReference type="InterPro" id="IPR012340">
    <property type="entry name" value="NA-bd_OB-fold"/>
</dbReference>
<dbReference type="InterPro" id="IPR001253">
    <property type="entry name" value="TIF_eIF-1A"/>
</dbReference>